<gene>
    <name evidence="2" type="ORF">PR048_023368</name>
</gene>
<feature type="compositionally biased region" description="Polar residues" evidence="1">
    <location>
        <begin position="30"/>
        <end position="52"/>
    </location>
</feature>
<proteinExistence type="predicted"/>
<reference evidence="2 3" key="1">
    <citation type="submission" date="2023-02" db="EMBL/GenBank/DDBJ databases">
        <title>LHISI_Scaffold_Assembly.</title>
        <authorList>
            <person name="Stuart O.P."/>
            <person name="Cleave R."/>
            <person name="Magrath M.J.L."/>
            <person name="Mikheyev A.S."/>
        </authorList>
    </citation>
    <scope>NUCLEOTIDE SEQUENCE [LARGE SCALE GENOMIC DNA]</scope>
    <source>
        <strain evidence="2">Daus_M_001</strain>
        <tissue evidence="2">Leg muscle</tissue>
    </source>
</reference>
<evidence type="ECO:0000256" key="1">
    <source>
        <dbReference type="SAM" id="MobiDB-lite"/>
    </source>
</evidence>
<comment type="caution">
    <text evidence="2">The sequence shown here is derived from an EMBL/GenBank/DDBJ whole genome shotgun (WGS) entry which is preliminary data.</text>
</comment>
<protein>
    <submittedName>
        <fullName evidence="2">Uncharacterized protein</fullName>
    </submittedName>
</protein>
<dbReference type="EMBL" id="JARBHB010000009">
    <property type="protein sequence ID" value="KAJ8875473.1"/>
    <property type="molecule type" value="Genomic_DNA"/>
</dbReference>
<accession>A0ABQ9GTW2</accession>
<sequence length="549" mass="60589">MPLVDGFSRGSPVSQPLNSDAVPYPPRFTPSGSQDFDVNSRTPLRSNMSLWSSAEMKGRGKREIPEKTRRPKASSGTIPTCENPEWPGRGLNPDSLDYLYTRETKNTENVQFNIGSPFHTSSCNLTNSNALQAGCTPVRRIETQGDSFLCQPGMALLCSYLVSGAGGVDPVASFVTGDRPVDQCWRVGDAVNKDLPPPPLHVTHIRLPHVVTETFHTSLPLRQRAHTRSLRPSLAMAVQAGPEVTKLHHVYHLHSRNNSASHINMESPLKVTSRRVADGKTARRMSSLRVDATRQVMSEEESTLELRRYETRKVAAGRRGTVVAERLACRSSHRRTESNPGPGHRIFACANHAGRYYWSADFLGDLPFPPPFNSRCSNPTSITLIDSQDLAVKSRGDEPCLIGYCTLYNSYWIGRAAVLVTLLTGVRSTHGAVAECKSGDNGNASRKPIVQWQRPPRFQRAKILTTQPGLEPCPPWREASCPPHVGEQSAILSKIISGIETRARGPIRERGCWRGVWRCVARVVQGGKVYEGRQAEKTKLYLGETGPDC</sequence>
<feature type="region of interest" description="Disordered" evidence="1">
    <location>
        <begin position="1"/>
        <end position="87"/>
    </location>
</feature>
<keyword evidence="3" id="KW-1185">Reference proteome</keyword>
<dbReference type="Proteomes" id="UP001159363">
    <property type="component" value="Chromosome 8"/>
</dbReference>
<organism evidence="2 3">
    <name type="scientific">Dryococelus australis</name>
    <dbReference type="NCBI Taxonomy" id="614101"/>
    <lineage>
        <taxon>Eukaryota</taxon>
        <taxon>Metazoa</taxon>
        <taxon>Ecdysozoa</taxon>
        <taxon>Arthropoda</taxon>
        <taxon>Hexapoda</taxon>
        <taxon>Insecta</taxon>
        <taxon>Pterygota</taxon>
        <taxon>Neoptera</taxon>
        <taxon>Polyneoptera</taxon>
        <taxon>Phasmatodea</taxon>
        <taxon>Verophasmatodea</taxon>
        <taxon>Anareolatae</taxon>
        <taxon>Phasmatidae</taxon>
        <taxon>Eurycanthinae</taxon>
        <taxon>Dryococelus</taxon>
    </lineage>
</organism>
<feature type="compositionally biased region" description="Basic and acidic residues" evidence="1">
    <location>
        <begin position="56"/>
        <end position="68"/>
    </location>
</feature>
<name>A0ABQ9GTW2_9NEOP</name>
<evidence type="ECO:0000313" key="3">
    <source>
        <dbReference type="Proteomes" id="UP001159363"/>
    </source>
</evidence>
<evidence type="ECO:0000313" key="2">
    <source>
        <dbReference type="EMBL" id="KAJ8875473.1"/>
    </source>
</evidence>